<dbReference type="InterPro" id="IPR001063">
    <property type="entry name" value="Ribosomal_uL22"/>
</dbReference>
<evidence type="ECO:0000256" key="6">
    <source>
        <dbReference type="RuleBase" id="RU004005"/>
    </source>
</evidence>
<protein>
    <recommendedName>
        <fullName evidence="4">Large ribosomal subunit protein uL22</fullName>
    </recommendedName>
    <alternativeName>
        <fullName evidence="5">60S ribosomal protein L17</fullName>
    </alternativeName>
</protein>
<sequence>MVCYSLYPENHSKSGKARISNICVPFKNTHETAQAIRGMHIQKATKYLKDVASQKQRVSFRCYDGGGGSVQAQQWGWTQGWRPKESAECLLHMYKNAERNAELKGVDVDSLVIEHIQMNKAP</sequence>
<accession>A0ABQ9V589</accession>
<evidence type="ECO:0000256" key="1">
    <source>
        <dbReference type="ARBA" id="ARBA00009451"/>
    </source>
</evidence>
<dbReference type="InterPro" id="IPR005721">
    <property type="entry name" value="Ribosomal_uL22_euk/arc"/>
</dbReference>
<dbReference type="Proteomes" id="UP001266305">
    <property type="component" value="Unassembled WGS sequence"/>
</dbReference>
<dbReference type="PANTHER" id="PTHR11593">
    <property type="entry name" value="60S RIBOSOMAL PROTEIN L17"/>
    <property type="match status" value="1"/>
</dbReference>
<dbReference type="InterPro" id="IPR036394">
    <property type="entry name" value="Ribosomal_uL22_sf"/>
</dbReference>
<dbReference type="NCBIfam" id="TIGR01038">
    <property type="entry name" value="uL22_arch_euk"/>
    <property type="match status" value="1"/>
</dbReference>
<keyword evidence="3 6" id="KW-0687">Ribonucleoprotein</keyword>
<proteinExistence type="inferred from homology"/>
<evidence type="ECO:0000313" key="8">
    <source>
        <dbReference type="Proteomes" id="UP001266305"/>
    </source>
</evidence>
<name>A0ABQ9V589_SAGOE</name>
<dbReference type="SUPFAM" id="SSF54843">
    <property type="entry name" value="Ribosomal protein L22"/>
    <property type="match status" value="1"/>
</dbReference>
<evidence type="ECO:0000256" key="2">
    <source>
        <dbReference type="ARBA" id="ARBA00022980"/>
    </source>
</evidence>
<dbReference type="EMBL" id="JASSZA010000008">
    <property type="protein sequence ID" value="KAK2104539.1"/>
    <property type="molecule type" value="Genomic_DNA"/>
</dbReference>
<dbReference type="Gene3D" id="3.90.470.10">
    <property type="entry name" value="Ribosomal protein L22/L17"/>
    <property type="match status" value="1"/>
</dbReference>
<keyword evidence="8" id="KW-1185">Reference proteome</keyword>
<comment type="caution">
    <text evidence="7">The sequence shown here is derived from an EMBL/GenBank/DDBJ whole genome shotgun (WGS) entry which is preliminary data.</text>
</comment>
<gene>
    <name evidence="7" type="primary">RPL17_10</name>
    <name evidence="7" type="ORF">P7K49_018395</name>
</gene>
<evidence type="ECO:0000256" key="5">
    <source>
        <dbReference type="ARBA" id="ARBA00035325"/>
    </source>
</evidence>
<dbReference type="PANTHER" id="PTHR11593:SF11">
    <property type="entry name" value="LARGE RIBOSOMAL SUBUNIT PROTEIN UL22"/>
    <property type="match status" value="1"/>
</dbReference>
<evidence type="ECO:0000256" key="4">
    <source>
        <dbReference type="ARBA" id="ARBA00035207"/>
    </source>
</evidence>
<evidence type="ECO:0000313" key="7">
    <source>
        <dbReference type="EMBL" id="KAK2104539.1"/>
    </source>
</evidence>
<comment type="similarity">
    <text evidence="1 6">Belongs to the universal ribosomal protein uL22 family.</text>
</comment>
<organism evidence="7 8">
    <name type="scientific">Saguinus oedipus</name>
    <name type="common">Cotton-top tamarin</name>
    <name type="synonym">Oedipomidas oedipus</name>
    <dbReference type="NCBI Taxonomy" id="9490"/>
    <lineage>
        <taxon>Eukaryota</taxon>
        <taxon>Metazoa</taxon>
        <taxon>Chordata</taxon>
        <taxon>Craniata</taxon>
        <taxon>Vertebrata</taxon>
        <taxon>Euteleostomi</taxon>
        <taxon>Mammalia</taxon>
        <taxon>Eutheria</taxon>
        <taxon>Euarchontoglires</taxon>
        <taxon>Primates</taxon>
        <taxon>Haplorrhini</taxon>
        <taxon>Platyrrhini</taxon>
        <taxon>Cebidae</taxon>
        <taxon>Callitrichinae</taxon>
        <taxon>Saguinus</taxon>
    </lineage>
</organism>
<dbReference type="Pfam" id="PF00237">
    <property type="entry name" value="Ribosomal_L22"/>
    <property type="match status" value="1"/>
</dbReference>
<dbReference type="GO" id="GO:0005840">
    <property type="term" value="C:ribosome"/>
    <property type="evidence" value="ECO:0007669"/>
    <property type="project" value="UniProtKB-KW"/>
</dbReference>
<keyword evidence="2 6" id="KW-0689">Ribosomal protein</keyword>
<evidence type="ECO:0000256" key="3">
    <source>
        <dbReference type="ARBA" id="ARBA00023274"/>
    </source>
</evidence>
<reference evidence="7 8" key="1">
    <citation type="submission" date="2023-05" db="EMBL/GenBank/DDBJ databases">
        <title>B98-5 Cell Line De Novo Hybrid Assembly: An Optical Mapping Approach.</title>
        <authorList>
            <person name="Kananen K."/>
            <person name="Auerbach J.A."/>
            <person name="Kautto E."/>
            <person name="Blachly J.S."/>
        </authorList>
    </citation>
    <scope>NUCLEOTIDE SEQUENCE [LARGE SCALE GENOMIC DNA]</scope>
    <source>
        <strain evidence="7">B95-8</strain>
        <tissue evidence="7">Cell line</tissue>
    </source>
</reference>